<accession>A0A6A4I467</accession>
<feature type="compositionally biased region" description="Polar residues" evidence="1">
    <location>
        <begin position="507"/>
        <end position="518"/>
    </location>
</feature>
<evidence type="ECO:0000256" key="1">
    <source>
        <dbReference type="SAM" id="MobiDB-lite"/>
    </source>
</evidence>
<dbReference type="EMBL" id="ML769418">
    <property type="protein sequence ID" value="KAE9404218.1"/>
    <property type="molecule type" value="Genomic_DNA"/>
</dbReference>
<sequence>MSETAVTPQIFSGASHFDITNSVLIASSTGPTLVSPIQSTPRATIAPLALETKEESSSLVESEIYARLLLPRKKGYPLWKPKADERLPEEYRRMGVRIGDIGILNDSGGFDYLFNACLPADHPLNAGRVPHDFVQLKGIDDSDTIGSAREYGPGSHVDSNPSHIHKTRFPLPLGQPRIPGVSREMGAGLSFRSSASKGALLILPEGGMRIDHQQYTRFYKYAADCARSWYIYINGPLARGAHNGSIYLVTGCDKARAWGVASFLDARPETVSLEFEEQPEYWFSTCNSATSLSDADDVFENQSGCVFLRGFKIAVQIPPFMRSLSIGSKVTYISHLDADELLPKPKSTTFSMPPASEWWFRRYMASGSSNTTHECSVDGSEIDLNFPARYQAYHPSDVINRWILSNNDEVDVAITHDDDWASVIQDDEEEMPDDQELIRRISKHFALAKSGRYAHVIRPQTNSLRLNSSGINSQTLKKSQSDTSMARLFRSTKKVIRRYASELHLHTSQIGGSQSTSPFRFGLGRSHSSSTSSLGNDSEIPRVVVWPPSPSNTVLTLRSWNRFCGLSSPPSSPLSPTSEYSMFDPSPPNSPYSSSRSTDSWFDYSAESSGSESVEMLEDDRPSHSSSSSPPKRIPRRKSTGDTLIPPLRINHEKSLIK</sequence>
<gene>
    <name evidence="2" type="ORF">BT96DRAFT_916987</name>
</gene>
<evidence type="ECO:0000313" key="2">
    <source>
        <dbReference type="EMBL" id="KAE9404218.1"/>
    </source>
</evidence>
<dbReference type="AlphaFoldDB" id="A0A6A4I467"/>
<dbReference type="OrthoDB" id="3222453at2759"/>
<feature type="region of interest" description="Disordered" evidence="1">
    <location>
        <begin position="507"/>
        <end position="540"/>
    </location>
</feature>
<feature type="compositionally biased region" description="Low complexity" evidence="1">
    <location>
        <begin position="591"/>
        <end position="600"/>
    </location>
</feature>
<reference evidence="2" key="1">
    <citation type="journal article" date="2019" name="Environ. Microbiol.">
        <title>Fungal ecological strategies reflected in gene transcription - a case study of two litter decomposers.</title>
        <authorList>
            <person name="Barbi F."/>
            <person name="Kohler A."/>
            <person name="Barry K."/>
            <person name="Baskaran P."/>
            <person name="Daum C."/>
            <person name="Fauchery L."/>
            <person name="Ihrmark K."/>
            <person name="Kuo A."/>
            <person name="LaButti K."/>
            <person name="Lipzen A."/>
            <person name="Morin E."/>
            <person name="Grigoriev I.V."/>
            <person name="Henrissat B."/>
            <person name="Lindahl B."/>
            <person name="Martin F."/>
        </authorList>
    </citation>
    <scope>NUCLEOTIDE SEQUENCE</scope>
    <source>
        <strain evidence="2">JB14</strain>
    </source>
</reference>
<proteinExistence type="predicted"/>
<organism evidence="2 3">
    <name type="scientific">Gymnopus androsaceus JB14</name>
    <dbReference type="NCBI Taxonomy" id="1447944"/>
    <lineage>
        <taxon>Eukaryota</taxon>
        <taxon>Fungi</taxon>
        <taxon>Dikarya</taxon>
        <taxon>Basidiomycota</taxon>
        <taxon>Agaricomycotina</taxon>
        <taxon>Agaricomycetes</taxon>
        <taxon>Agaricomycetidae</taxon>
        <taxon>Agaricales</taxon>
        <taxon>Marasmiineae</taxon>
        <taxon>Omphalotaceae</taxon>
        <taxon>Gymnopus</taxon>
    </lineage>
</organism>
<dbReference type="Proteomes" id="UP000799118">
    <property type="component" value="Unassembled WGS sequence"/>
</dbReference>
<keyword evidence="3" id="KW-1185">Reference proteome</keyword>
<feature type="region of interest" description="Disordered" evidence="1">
    <location>
        <begin position="567"/>
        <end position="658"/>
    </location>
</feature>
<evidence type="ECO:0000313" key="3">
    <source>
        <dbReference type="Proteomes" id="UP000799118"/>
    </source>
</evidence>
<protein>
    <submittedName>
        <fullName evidence="2">Uncharacterized protein</fullName>
    </submittedName>
</protein>
<name>A0A6A4I467_9AGAR</name>